<protein>
    <submittedName>
        <fullName evidence="1">Uncharacterized protein</fullName>
    </submittedName>
</protein>
<proteinExistence type="predicted"/>
<dbReference type="AlphaFoldDB" id="A0AAE1FGM8"/>
<evidence type="ECO:0000313" key="1">
    <source>
        <dbReference type="EMBL" id="KAK3873960.1"/>
    </source>
</evidence>
<dbReference type="EMBL" id="JAWQEG010002163">
    <property type="protein sequence ID" value="KAK3873960.1"/>
    <property type="molecule type" value="Genomic_DNA"/>
</dbReference>
<keyword evidence="2" id="KW-1185">Reference proteome</keyword>
<dbReference type="Proteomes" id="UP001286313">
    <property type="component" value="Unassembled WGS sequence"/>
</dbReference>
<evidence type="ECO:0000313" key="2">
    <source>
        <dbReference type="Proteomes" id="UP001286313"/>
    </source>
</evidence>
<name>A0AAE1FGM8_PETCI</name>
<comment type="caution">
    <text evidence="1">The sequence shown here is derived from an EMBL/GenBank/DDBJ whole genome shotgun (WGS) entry which is preliminary data.</text>
</comment>
<organism evidence="1 2">
    <name type="scientific">Petrolisthes cinctipes</name>
    <name type="common">Flat porcelain crab</name>
    <dbReference type="NCBI Taxonomy" id="88211"/>
    <lineage>
        <taxon>Eukaryota</taxon>
        <taxon>Metazoa</taxon>
        <taxon>Ecdysozoa</taxon>
        <taxon>Arthropoda</taxon>
        <taxon>Crustacea</taxon>
        <taxon>Multicrustacea</taxon>
        <taxon>Malacostraca</taxon>
        <taxon>Eumalacostraca</taxon>
        <taxon>Eucarida</taxon>
        <taxon>Decapoda</taxon>
        <taxon>Pleocyemata</taxon>
        <taxon>Anomura</taxon>
        <taxon>Galatheoidea</taxon>
        <taxon>Porcellanidae</taxon>
        <taxon>Petrolisthes</taxon>
    </lineage>
</organism>
<reference evidence="1" key="1">
    <citation type="submission" date="2023-10" db="EMBL/GenBank/DDBJ databases">
        <title>Genome assemblies of two species of porcelain crab, Petrolisthes cinctipes and Petrolisthes manimaculis (Anomura: Porcellanidae).</title>
        <authorList>
            <person name="Angst P."/>
        </authorList>
    </citation>
    <scope>NUCLEOTIDE SEQUENCE</scope>
    <source>
        <strain evidence="1">PB745_01</strain>
        <tissue evidence="1">Gill</tissue>
    </source>
</reference>
<gene>
    <name evidence="1" type="ORF">Pcinc_021073</name>
</gene>
<accession>A0AAE1FGM8</accession>
<sequence length="80" mass="8642">MGFTCSMVKAVVTLEGRPELDPQTTTPQKVKICSREGFQQNGWITLCGNICVLGDAAVGPSYGRCSRPLEVLLLVRESGK</sequence>